<protein>
    <recommendedName>
        <fullName evidence="4">4Fe-4S ferredoxin-type domain-containing protein</fullName>
    </recommendedName>
</protein>
<dbReference type="NCBIfam" id="NF009410">
    <property type="entry name" value="PRK12771.1"/>
    <property type="match status" value="1"/>
</dbReference>
<accession>A0A382AXX2</accession>
<feature type="domain" description="FAD/NAD(P)-binding" evidence="1">
    <location>
        <begin position="116"/>
        <end position="399"/>
    </location>
</feature>
<dbReference type="Gene3D" id="1.10.1060.10">
    <property type="entry name" value="Alpha-helical ferredoxin"/>
    <property type="match status" value="1"/>
</dbReference>
<dbReference type="InterPro" id="IPR009051">
    <property type="entry name" value="Helical_ferredxn"/>
</dbReference>
<evidence type="ECO:0000259" key="1">
    <source>
        <dbReference type="Pfam" id="PF07992"/>
    </source>
</evidence>
<dbReference type="InterPro" id="IPR028261">
    <property type="entry name" value="DPD_II"/>
</dbReference>
<dbReference type="SUPFAM" id="SSF46548">
    <property type="entry name" value="alpha-helical ferredoxin"/>
    <property type="match status" value="2"/>
</dbReference>
<dbReference type="SUPFAM" id="SSF51971">
    <property type="entry name" value="Nucleotide-binding domain"/>
    <property type="match status" value="1"/>
</dbReference>
<dbReference type="PANTHER" id="PTHR42783:SF3">
    <property type="entry name" value="GLUTAMATE SYNTHASE [NADPH] SMALL CHAIN-RELATED"/>
    <property type="match status" value="1"/>
</dbReference>
<evidence type="ECO:0000259" key="2">
    <source>
        <dbReference type="Pfam" id="PF14691"/>
    </source>
</evidence>
<dbReference type="AlphaFoldDB" id="A0A382AXX2"/>
<dbReference type="Pfam" id="PF07992">
    <property type="entry name" value="Pyr_redox_2"/>
    <property type="match status" value="1"/>
</dbReference>
<sequence>MDVGSSLLNKTGSWRTMKPVYLDRLPPCNNACPAGENIQQWLYHAEENGYEQAWREIMKHNPFPAIMGRVCYHPCEQACNRGDLDQAVGINSVERFLGDQAIKFDWKIEPGKSSGKKVMIVGAGPAGLSCAYHLRRQGHEVTVFEASPKAGGMIRYGIPKYRMPREKLNAEISRVQEMGVIIEFNSPVDDILTKKKQGGFDAVFLAVGAQVSKVVGIESDGVIPILSALDVLRNSENDEPTGLNGKVVVYGGGNTAIDVARTAIRLGALDVHIITVENGEKMPAHEMEVREALEEGIQVMNLRSIQRSEGKTLVLEKMVDTEGDWPQASGQYENFTADVLVQALGQNVNTDPFAKIDGMVINEGVVQVDSNMMTGKDGFFAGGDMVPSLRTATAAIGHGKKAALNIDTWLNKTKHEPSPKHEIVNPSMMNTWYYSDAPRTVRPMLDIVRRISGFAEVVGNLDESNAAYEARRCMSCGNCFECDNCYGV</sequence>
<reference evidence="3" key="1">
    <citation type="submission" date="2018-05" db="EMBL/GenBank/DDBJ databases">
        <authorList>
            <person name="Lanie J.A."/>
            <person name="Ng W.-L."/>
            <person name="Kazmierczak K.M."/>
            <person name="Andrzejewski T.M."/>
            <person name="Davidsen T.M."/>
            <person name="Wayne K.J."/>
            <person name="Tettelin H."/>
            <person name="Glass J.I."/>
            <person name="Rusch D."/>
            <person name="Podicherti R."/>
            <person name="Tsui H.-C.T."/>
            <person name="Winkler M.E."/>
        </authorList>
    </citation>
    <scope>NUCLEOTIDE SEQUENCE</scope>
</reference>
<dbReference type="Gene3D" id="3.50.50.60">
    <property type="entry name" value="FAD/NAD(P)-binding domain"/>
    <property type="match status" value="2"/>
</dbReference>
<dbReference type="InterPro" id="IPR023753">
    <property type="entry name" value="FAD/NAD-binding_dom"/>
</dbReference>
<proteinExistence type="predicted"/>
<dbReference type="EMBL" id="UINC01027125">
    <property type="protein sequence ID" value="SVB05837.1"/>
    <property type="molecule type" value="Genomic_DNA"/>
</dbReference>
<evidence type="ECO:0000313" key="3">
    <source>
        <dbReference type="EMBL" id="SVB05837.1"/>
    </source>
</evidence>
<gene>
    <name evidence="3" type="ORF">METZ01_LOCUS158691</name>
</gene>
<dbReference type="GO" id="GO:0051536">
    <property type="term" value="F:iron-sulfur cluster binding"/>
    <property type="evidence" value="ECO:0007669"/>
    <property type="project" value="InterPro"/>
</dbReference>
<organism evidence="3">
    <name type="scientific">marine metagenome</name>
    <dbReference type="NCBI Taxonomy" id="408172"/>
    <lineage>
        <taxon>unclassified sequences</taxon>
        <taxon>metagenomes</taxon>
        <taxon>ecological metagenomes</taxon>
    </lineage>
</organism>
<dbReference type="PANTHER" id="PTHR42783">
    <property type="entry name" value="GLUTAMATE SYNTHASE [NADPH] SMALL CHAIN"/>
    <property type="match status" value="1"/>
</dbReference>
<name>A0A382AXX2_9ZZZZ</name>
<feature type="non-terminal residue" evidence="3">
    <location>
        <position position="488"/>
    </location>
</feature>
<dbReference type="Pfam" id="PF14691">
    <property type="entry name" value="Fer4_20"/>
    <property type="match status" value="1"/>
</dbReference>
<dbReference type="PRINTS" id="PR00419">
    <property type="entry name" value="ADXRDTASE"/>
</dbReference>
<dbReference type="GO" id="GO:0016491">
    <property type="term" value="F:oxidoreductase activity"/>
    <property type="evidence" value="ECO:0007669"/>
    <property type="project" value="InterPro"/>
</dbReference>
<dbReference type="InterPro" id="IPR036188">
    <property type="entry name" value="FAD/NAD-bd_sf"/>
</dbReference>
<evidence type="ECO:0008006" key="4">
    <source>
        <dbReference type="Google" id="ProtNLM"/>
    </source>
</evidence>
<feature type="domain" description="Dihydroprymidine dehydrogenase" evidence="2">
    <location>
        <begin position="26"/>
        <end position="103"/>
    </location>
</feature>